<accession>A0A2Z6UMV0</accession>
<gene>
    <name evidence="1" type="ORF">MSj_01812</name>
</gene>
<reference evidence="1 2" key="1">
    <citation type="journal article" date="2018" name="Front. Microbiol.">
        <title>Adaptation of the Freshwater Bloom-Forming Cyanobacterium Microcystis aeruginosa to Brackish Water Is Driven by Recent Horizontal Transfer of Sucrose Genes.</title>
        <authorList>
            <person name="Tanabe Y."/>
            <person name="Hodoki Y."/>
            <person name="Sano T."/>
            <person name="Tada K."/>
            <person name="Watanabe M.M."/>
        </authorList>
    </citation>
    <scope>NUCLEOTIDE SEQUENCE [LARGE SCALE GENOMIC DNA]</scope>
    <source>
        <strain evidence="1 2">Sj</strain>
    </source>
</reference>
<protein>
    <submittedName>
        <fullName evidence="1">Uncharacterized protein</fullName>
    </submittedName>
</protein>
<evidence type="ECO:0000313" key="2">
    <source>
        <dbReference type="Proteomes" id="UP000248272"/>
    </source>
</evidence>
<organism evidence="1 2">
    <name type="scientific">Microcystis aeruginosa Sj</name>
    <dbReference type="NCBI Taxonomy" id="1979544"/>
    <lineage>
        <taxon>Bacteria</taxon>
        <taxon>Bacillati</taxon>
        <taxon>Cyanobacteriota</taxon>
        <taxon>Cyanophyceae</taxon>
        <taxon>Oscillatoriophycideae</taxon>
        <taxon>Chroococcales</taxon>
        <taxon>Microcystaceae</taxon>
        <taxon>Microcystis</taxon>
    </lineage>
</organism>
<comment type="caution">
    <text evidence="1">The sequence shown here is derived from an EMBL/GenBank/DDBJ whole genome shotgun (WGS) entry which is preliminary data.</text>
</comment>
<evidence type="ECO:0000313" key="1">
    <source>
        <dbReference type="EMBL" id="GBL10324.1"/>
    </source>
</evidence>
<proteinExistence type="predicted"/>
<dbReference type="SUPFAM" id="SSF52540">
    <property type="entry name" value="P-loop containing nucleoside triphosphate hydrolases"/>
    <property type="match status" value="1"/>
</dbReference>
<sequence>MEPIALILTALAAGVTSAVQEPVKMAAKDAYDYLKGLLKRKLEEKGDNDAGHLIDNPDEQNKPLLEARLKKAGIDKMPDVIAAANKVTVICRPHINTAPYLENYQSLLQQSPLIRIQAPDKMGKTRLVNHIFDSFNSEHYQKVKLSMEDFDTEDKARSGILLYRFCQEIENQLSLPHSVRGHWESIRDGGNKSKCTSYFEHCLLPDAESPIVIVIDDLNSLASYDSTYKDFCSLLRSFYNMSAPSSEKYREKWKKLGLIIAYSGKPLLPERDSPFNVGKLIQLPEFTVDEVQSLAMQYKIQMDSTTISLIMRLVGGHPYLISLSFEHLRNINLNSQEDINNFITQSSTQRGIYSEHLNKLHRKIQDDQLNKLHRKIQDDQLNKLHRKIQDDQLKQALYRVVRSQNPVRLNSQIVEKLEEIGLIKSSGTGTDFVEPFCELYRVFFNSIIK</sequence>
<name>A0A2Z6UMV0_MICAE</name>
<dbReference type="RefSeq" id="WP_110578907.1">
    <property type="nucleotide sequence ID" value="NZ_BDSG01000036.1"/>
</dbReference>
<dbReference type="AlphaFoldDB" id="A0A2Z6UMV0"/>
<dbReference type="EMBL" id="BDSG01000036">
    <property type="protein sequence ID" value="GBL10324.1"/>
    <property type="molecule type" value="Genomic_DNA"/>
</dbReference>
<dbReference type="Gene3D" id="3.40.50.300">
    <property type="entry name" value="P-loop containing nucleotide triphosphate hydrolases"/>
    <property type="match status" value="1"/>
</dbReference>
<dbReference type="InterPro" id="IPR027417">
    <property type="entry name" value="P-loop_NTPase"/>
</dbReference>
<dbReference type="Pfam" id="PF14516">
    <property type="entry name" value="AAA_35"/>
    <property type="match status" value="2"/>
</dbReference>
<dbReference type="Proteomes" id="UP000248272">
    <property type="component" value="Unassembled WGS sequence"/>
</dbReference>